<evidence type="ECO:0000256" key="1">
    <source>
        <dbReference type="SAM" id="MobiDB-lite"/>
    </source>
</evidence>
<dbReference type="AlphaFoldDB" id="A0A6P8H8F4"/>
<dbReference type="KEGG" id="aten:116286625"/>
<dbReference type="GeneID" id="116286625"/>
<dbReference type="RefSeq" id="XP_031549032.1">
    <property type="nucleotide sequence ID" value="XM_031693172.1"/>
</dbReference>
<sequence>MSSQNVYFLFTSDRGGEEEDSDEGDEEFEEDELESDEDEINEDEVEYIENLAKKASDHLTDEDEDDDEEETPLEGYTTAIDEESMDEYMAFKSTLLALQSRDPQWYAAMMNALTKEQNNELQQVFMNADQRTAAAESKRIEAQGGFTFQNVSVPSSFTFGQNSS</sequence>
<keyword evidence="2" id="KW-1185">Reference proteome</keyword>
<evidence type="ECO:0000313" key="3">
    <source>
        <dbReference type="RefSeq" id="XP_031549032.1"/>
    </source>
</evidence>
<name>A0A6P8H8F4_ACTTE</name>
<dbReference type="OrthoDB" id="760868at2759"/>
<dbReference type="Proteomes" id="UP000515163">
    <property type="component" value="Unplaced"/>
</dbReference>
<protein>
    <submittedName>
        <fullName evidence="3">Importin-7-like</fullName>
    </submittedName>
</protein>
<dbReference type="InParanoid" id="A0A6P8H8F4"/>
<feature type="region of interest" description="Disordered" evidence="1">
    <location>
        <begin position="1"/>
        <end position="75"/>
    </location>
</feature>
<feature type="compositionally biased region" description="Acidic residues" evidence="1">
    <location>
        <begin position="16"/>
        <end position="47"/>
    </location>
</feature>
<feature type="compositionally biased region" description="Acidic residues" evidence="1">
    <location>
        <begin position="60"/>
        <end position="72"/>
    </location>
</feature>
<accession>A0A6P8H8F4</accession>
<organism evidence="2 3">
    <name type="scientific">Actinia tenebrosa</name>
    <name type="common">Australian red waratah sea anemone</name>
    <dbReference type="NCBI Taxonomy" id="6105"/>
    <lineage>
        <taxon>Eukaryota</taxon>
        <taxon>Metazoa</taxon>
        <taxon>Cnidaria</taxon>
        <taxon>Anthozoa</taxon>
        <taxon>Hexacorallia</taxon>
        <taxon>Actiniaria</taxon>
        <taxon>Actiniidae</taxon>
        <taxon>Actinia</taxon>
    </lineage>
</organism>
<evidence type="ECO:0000313" key="2">
    <source>
        <dbReference type="Proteomes" id="UP000515163"/>
    </source>
</evidence>
<gene>
    <name evidence="3" type="primary">LOC116286625</name>
</gene>
<proteinExistence type="predicted"/>
<reference evidence="3" key="1">
    <citation type="submission" date="2025-08" db="UniProtKB">
        <authorList>
            <consortium name="RefSeq"/>
        </authorList>
    </citation>
    <scope>IDENTIFICATION</scope>
    <source>
        <tissue evidence="3">Tentacle</tissue>
    </source>
</reference>